<feature type="chain" id="PRO_5013352710" evidence="1">
    <location>
        <begin position="26"/>
        <end position="208"/>
    </location>
</feature>
<protein>
    <submittedName>
        <fullName evidence="2">Uncharacterized protein</fullName>
    </submittedName>
</protein>
<evidence type="ECO:0000256" key="1">
    <source>
        <dbReference type="SAM" id="SignalP"/>
    </source>
</evidence>
<gene>
    <name evidence="2" type="ORF">SAMN05877838_3976</name>
</gene>
<evidence type="ECO:0000313" key="2">
    <source>
        <dbReference type="EMBL" id="SOE19026.1"/>
    </source>
</evidence>
<evidence type="ECO:0000313" key="3">
    <source>
        <dbReference type="Proteomes" id="UP000219465"/>
    </source>
</evidence>
<reference evidence="3" key="1">
    <citation type="submission" date="2017-08" db="EMBL/GenBank/DDBJ databases">
        <authorList>
            <person name="Varghese N."/>
            <person name="Submissions S."/>
        </authorList>
    </citation>
    <scope>NUCLEOTIDE SEQUENCE [LARGE SCALE GENOMIC DNA]</scope>
    <source>
        <strain evidence="3">KCTC 23107</strain>
    </source>
</reference>
<sequence>MTTIFKAAASAVLAAIFSVSSMSVAAAPPKGATSDTAILECRALGGTVIKQPRGSAITACCYDDGCWICDENGSDCSFDAASLKRFRQNEAPASSGAVVVQPKKSNGPIVTNSRAEISVKSSNSLIRSLNRVPRSRVKSIMAGKRGMRDVNRVIGSSKFIGCEGNLCICTGDKDCNDLFSGKCSSPSSGGSCAGSGSSTICYCTPKVK</sequence>
<dbReference type="Proteomes" id="UP000219465">
    <property type="component" value="Unassembled WGS sequence"/>
</dbReference>
<organism evidence="2 3">
    <name type="scientific">Hoeflea halophila</name>
    <dbReference type="NCBI Taxonomy" id="714899"/>
    <lineage>
        <taxon>Bacteria</taxon>
        <taxon>Pseudomonadati</taxon>
        <taxon>Pseudomonadota</taxon>
        <taxon>Alphaproteobacteria</taxon>
        <taxon>Hyphomicrobiales</taxon>
        <taxon>Rhizobiaceae</taxon>
        <taxon>Hoeflea</taxon>
    </lineage>
</organism>
<dbReference type="EMBL" id="OCPC01000008">
    <property type="protein sequence ID" value="SOE19026.1"/>
    <property type="molecule type" value="Genomic_DNA"/>
</dbReference>
<proteinExistence type="predicted"/>
<feature type="signal peptide" evidence="1">
    <location>
        <begin position="1"/>
        <end position="25"/>
    </location>
</feature>
<keyword evidence="3" id="KW-1185">Reference proteome</keyword>
<dbReference type="AlphaFoldDB" id="A0A286IHA3"/>
<name>A0A286IHA3_9HYPH</name>
<accession>A0A286IHA3</accession>
<keyword evidence="1" id="KW-0732">Signal</keyword>